<dbReference type="SUPFAM" id="SSF53448">
    <property type="entry name" value="Nucleotide-diphospho-sugar transferases"/>
    <property type="match status" value="1"/>
</dbReference>
<name>A0ABQ4QAJ0_9BURK</name>
<evidence type="ECO:0000256" key="2">
    <source>
        <dbReference type="ARBA" id="ARBA00022676"/>
    </source>
</evidence>
<organism evidence="5 6">
    <name type="scientific">Noviherbaspirillum aridicola</name>
    <dbReference type="NCBI Taxonomy" id="2849687"/>
    <lineage>
        <taxon>Bacteria</taxon>
        <taxon>Pseudomonadati</taxon>
        <taxon>Pseudomonadota</taxon>
        <taxon>Betaproteobacteria</taxon>
        <taxon>Burkholderiales</taxon>
        <taxon>Oxalobacteraceae</taxon>
        <taxon>Noviherbaspirillum</taxon>
    </lineage>
</organism>
<evidence type="ECO:0000259" key="4">
    <source>
        <dbReference type="Pfam" id="PF00535"/>
    </source>
</evidence>
<dbReference type="CDD" id="cd00761">
    <property type="entry name" value="Glyco_tranf_GTA_type"/>
    <property type="match status" value="1"/>
</dbReference>
<comment type="caution">
    <text evidence="5">The sequence shown here is derived from an EMBL/GenBank/DDBJ whole genome shotgun (WGS) entry which is preliminary data.</text>
</comment>
<dbReference type="PANTHER" id="PTHR43179:SF12">
    <property type="entry name" value="GALACTOFURANOSYLTRANSFERASE GLFT2"/>
    <property type="match status" value="1"/>
</dbReference>
<evidence type="ECO:0000313" key="6">
    <source>
        <dbReference type="Proteomes" id="UP000887222"/>
    </source>
</evidence>
<evidence type="ECO:0000313" key="5">
    <source>
        <dbReference type="EMBL" id="GIZ54006.1"/>
    </source>
</evidence>
<dbReference type="Gene3D" id="3.90.550.10">
    <property type="entry name" value="Spore Coat Polysaccharide Biosynthesis Protein SpsA, Chain A"/>
    <property type="match status" value="1"/>
</dbReference>
<comment type="similarity">
    <text evidence="1">Belongs to the glycosyltransferase 2 family.</text>
</comment>
<dbReference type="Proteomes" id="UP000887222">
    <property type="component" value="Unassembled WGS sequence"/>
</dbReference>
<keyword evidence="3" id="KW-0808">Transferase</keyword>
<dbReference type="EMBL" id="BPMK01000024">
    <property type="protein sequence ID" value="GIZ54006.1"/>
    <property type="molecule type" value="Genomic_DNA"/>
</dbReference>
<keyword evidence="6" id="KW-1185">Reference proteome</keyword>
<feature type="domain" description="Glycosyltransferase 2-like" evidence="4">
    <location>
        <begin position="7"/>
        <end position="120"/>
    </location>
</feature>
<gene>
    <name evidence="5" type="ORF">NCCP691_40200</name>
</gene>
<dbReference type="Pfam" id="PF00535">
    <property type="entry name" value="Glycos_transf_2"/>
    <property type="match status" value="1"/>
</dbReference>
<protein>
    <recommendedName>
        <fullName evidence="4">Glycosyltransferase 2-like domain-containing protein</fullName>
    </recommendedName>
</protein>
<accession>A0ABQ4QAJ0</accession>
<evidence type="ECO:0000256" key="1">
    <source>
        <dbReference type="ARBA" id="ARBA00006739"/>
    </source>
</evidence>
<dbReference type="InterPro" id="IPR029044">
    <property type="entry name" value="Nucleotide-diphossugar_trans"/>
</dbReference>
<evidence type="ECO:0000256" key="3">
    <source>
        <dbReference type="ARBA" id="ARBA00022679"/>
    </source>
</evidence>
<proteinExistence type="inferred from homology"/>
<dbReference type="PANTHER" id="PTHR43179">
    <property type="entry name" value="RHAMNOSYLTRANSFERASE WBBL"/>
    <property type="match status" value="1"/>
</dbReference>
<keyword evidence="2" id="KW-0328">Glycosyltransferase</keyword>
<sequence>MHQPLLSLVVATVGRTAELAGLFASLAAQSWRGFEVIVVDQNGDDRLDAILAQARQEGLALSHLRLQPANLSAARNLGIDAARGEWIGFPDDDCWYSPHMLERLAKYFEGRQPAAGVAARWHELIDASEPASRLSWRRSRAFRDVPTPSFALFFHRAVFQRIGGFDARLGVGQWFGAGEETDLLFRALRTGAVIEFEPSAVVHHPLKEPPPTADARHAERLRARGAGALYRKHALPPWVILRGLLAPVLRPLSQGRFGNELALGRAVMRGRLDGVLGWGRGGGPIYRSTGAARTWAPEAGQDSTAAADAAVQEAAQEAGQLAA</sequence>
<dbReference type="InterPro" id="IPR001173">
    <property type="entry name" value="Glyco_trans_2-like"/>
</dbReference>
<reference evidence="5 6" key="1">
    <citation type="journal article" date="2022" name="Int. J. Syst. Evol. Microbiol.">
        <title>Noviherbaspirillum aridicola sp. nov., isolated from an arid soil in Pakistan.</title>
        <authorList>
            <person name="Khan I.U."/>
            <person name="Saqib M."/>
            <person name="Amin A."/>
            <person name="Hussain F."/>
            <person name="Li L."/>
            <person name="Liu Y.H."/>
            <person name="Fang B.Z."/>
            <person name="Ahmed I."/>
            <person name="Li W.J."/>
        </authorList>
    </citation>
    <scope>NUCLEOTIDE SEQUENCE [LARGE SCALE GENOMIC DNA]</scope>
    <source>
        <strain evidence="5 6">NCCP-691</strain>
    </source>
</reference>
<dbReference type="RefSeq" id="WP_220810418.1">
    <property type="nucleotide sequence ID" value="NZ_BPMK01000024.1"/>
</dbReference>